<dbReference type="SMART" id="SM00530">
    <property type="entry name" value="HTH_XRE"/>
    <property type="match status" value="1"/>
</dbReference>
<dbReference type="InterPro" id="IPR001387">
    <property type="entry name" value="Cro/C1-type_HTH"/>
</dbReference>
<dbReference type="Gene3D" id="1.10.10.2910">
    <property type="match status" value="1"/>
</dbReference>
<comment type="caution">
    <text evidence="3">The sequence shown here is derived from an EMBL/GenBank/DDBJ whole genome shotgun (WGS) entry which is preliminary data.</text>
</comment>
<protein>
    <submittedName>
        <fullName evidence="3">Helix-turn-helix domain-containing protein</fullName>
    </submittedName>
</protein>
<comment type="similarity">
    <text evidence="1">Belongs to the short-chain fatty acyl-CoA assimilation regulator (ScfR) family.</text>
</comment>
<evidence type="ECO:0000313" key="4">
    <source>
        <dbReference type="Proteomes" id="UP001596425"/>
    </source>
</evidence>
<dbReference type="InterPro" id="IPR010982">
    <property type="entry name" value="Lambda_DNA-bd_dom_sf"/>
</dbReference>
<accession>A0ABW1YJS0</accession>
<dbReference type="Gene3D" id="1.10.260.40">
    <property type="entry name" value="lambda repressor-like DNA-binding domains"/>
    <property type="match status" value="1"/>
</dbReference>
<dbReference type="InterPro" id="IPR010359">
    <property type="entry name" value="IrrE_HExxH"/>
</dbReference>
<dbReference type="Proteomes" id="UP001596425">
    <property type="component" value="Unassembled WGS sequence"/>
</dbReference>
<dbReference type="CDD" id="cd00093">
    <property type="entry name" value="HTH_XRE"/>
    <property type="match status" value="1"/>
</dbReference>
<reference evidence="4" key="1">
    <citation type="journal article" date="2019" name="Int. J. Syst. Evol. Microbiol.">
        <title>The Global Catalogue of Microorganisms (GCM) 10K type strain sequencing project: providing services to taxonomists for standard genome sequencing and annotation.</title>
        <authorList>
            <consortium name="The Broad Institute Genomics Platform"/>
            <consortium name="The Broad Institute Genome Sequencing Center for Infectious Disease"/>
            <person name="Wu L."/>
            <person name="Ma J."/>
        </authorList>
    </citation>
    <scope>NUCLEOTIDE SEQUENCE [LARGE SCALE GENOMIC DNA]</scope>
    <source>
        <strain evidence="4">CGMCC 1.13718</strain>
    </source>
</reference>
<organism evidence="3 4">
    <name type="scientific">Microbulbifer taiwanensis</name>
    <dbReference type="NCBI Taxonomy" id="986746"/>
    <lineage>
        <taxon>Bacteria</taxon>
        <taxon>Pseudomonadati</taxon>
        <taxon>Pseudomonadota</taxon>
        <taxon>Gammaproteobacteria</taxon>
        <taxon>Cellvibrionales</taxon>
        <taxon>Microbulbiferaceae</taxon>
        <taxon>Microbulbifer</taxon>
    </lineage>
</organism>
<dbReference type="Pfam" id="PF06114">
    <property type="entry name" value="Peptidase_M78"/>
    <property type="match status" value="1"/>
</dbReference>
<name>A0ABW1YJS0_9GAMM</name>
<dbReference type="PANTHER" id="PTHR43236">
    <property type="entry name" value="ANTITOXIN HIGA1"/>
    <property type="match status" value="1"/>
</dbReference>
<gene>
    <name evidence="3" type="ORF">ACFQBM_06685</name>
</gene>
<evidence type="ECO:0000256" key="1">
    <source>
        <dbReference type="ARBA" id="ARBA00007227"/>
    </source>
</evidence>
<dbReference type="PROSITE" id="PS50943">
    <property type="entry name" value="HTH_CROC1"/>
    <property type="match status" value="1"/>
</dbReference>
<feature type="domain" description="HTH cro/C1-type" evidence="2">
    <location>
        <begin position="7"/>
        <end position="62"/>
    </location>
</feature>
<dbReference type="InterPro" id="IPR052345">
    <property type="entry name" value="Rad_response_metalloprotease"/>
</dbReference>
<evidence type="ECO:0000259" key="2">
    <source>
        <dbReference type="PROSITE" id="PS50943"/>
    </source>
</evidence>
<keyword evidence="4" id="KW-1185">Reference proteome</keyword>
<dbReference type="EMBL" id="JBHSVR010000001">
    <property type="protein sequence ID" value="MFC6632954.1"/>
    <property type="molecule type" value="Genomic_DNA"/>
</dbReference>
<dbReference type="Pfam" id="PF01381">
    <property type="entry name" value="HTH_3"/>
    <property type="match status" value="1"/>
</dbReference>
<proteinExistence type="inferred from homology"/>
<sequence length="357" mass="39989">MFNPSRLTIARKRRRLTGRELAGFAGITPEHLSRIEKGKVDNVEDATIKALAKALNYPVAFFAGDDIDIPTKDTAAFRSLSAMSAKEREAALSAGSLAHLLADWASERFNLPELDLIDARHGMSPEAAAKALRSYWGLGERPVSNVVKLLESKGIRVFSLAEDTKNVDAFSCWRNGVPYIFLNTFKTSERSRFDAMHELGHLVLHRHGKPQGRQAESEADSFASHFLMPSMDVVANIPFVTSLKQLVQAKKRWGVSVAALAYRLHKAGKLSDWQYRNFCMLINKQFGRSEPDGLPRERSIVWEKIFRELWKERTTREQVAEELCLPLEEVDGLVFNLAEASPSTGTRPVGTPQLRLA</sequence>
<dbReference type="PANTHER" id="PTHR43236:SF1">
    <property type="entry name" value="BLL7220 PROTEIN"/>
    <property type="match status" value="1"/>
</dbReference>
<dbReference type="RefSeq" id="WP_193189584.1">
    <property type="nucleotide sequence ID" value="NZ_JACZFR010000007.1"/>
</dbReference>
<dbReference type="SUPFAM" id="SSF47413">
    <property type="entry name" value="lambda repressor-like DNA-binding domains"/>
    <property type="match status" value="1"/>
</dbReference>
<evidence type="ECO:0000313" key="3">
    <source>
        <dbReference type="EMBL" id="MFC6632954.1"/>
    </source>
</evidence>